<dbReference type="FunFam" id="3.60.21.10:FF:000043">
    <property type="entry name" value="Ser/Thr protein phosphatase family"/>
    <property type="match status" value="1"/>
</dbReference>
<dbReference type="SUPFAM" id="SSF56300">
    <property type="entry name" value="Metallo-dependent phosphatases"/>
    <property type="match status" value="1"/>
</dbReference>
<feature type="chain" id="PRO_5034446855" description="Calcineurin-like phosphoesterase domain-containing protein" evidence="2">
    <location>
        <begin position="18"/>
        <end position="607"/>
    </location>
</feature>
<evidence type="ECO:0000259" key="4">
    <source>
        <dbReference type="Pfam" id="PF21953"/>
    </source>
</evidence>
<dbReference type="GO" id="GO:0009166">
    <property type="term" value="P:nucleotide catabolic process"/>
    <property type="evidence" value="ECO:0007669"/>
    <property type="project" value="InterPro"/>
</dbReference>
<evidence type="ECO:0000259" key="3">
    <source>
        <dbReference type="Pfam" id="PF00149"/>
    </source>
</evidence>
<dbReference type="InterPro" id="IPR006179">
    <property type="entry name" value="5_nucleotidase/apyrase"/>
</dbReference>
<proteinExistence type="predicted"/>
<dbReference type="Gene3D" id="3.60.21.10">
    <property type="match status" value="1"/>
</dbReference>
<dbReference type="OrthoDB" id="7722975at2759"/>
<reference evidence="5" key="1">
    <citation type="submission" date="2021-03" db="EMBL/GenBank/DDBJ databases">
        <authorList>
            <person name="Tagirdzhanova G."/>
        </authorList>
    </citation>
    <scope>NUCLEOTIDE SEQUENCE</scope>
</reference>
<accession>A0A8H3HYB5</accession>
<organism evidence="5 6">
    <name type="scientific">Gomphillus americanus</name>
    <dbReference type="NCBI Taxonomy" id="1940652"/>
    <lineage>
        <taxon>Eukaryota</taxon>
        <taxon>Fungi</taxon>
        <taxon>Dikarya</taxon>
        <taxon>Ascomycota</taxon>
        <taxon>Pezizomycotina</taxon>
        <taxon>Lecanoromycetes</taxon>
        <taxon>OSLEUM clade</taxon>
        <taxon>Ostropomycetidae</taxon>
        <taxon>Ostropales</taxon>
        <taxon>Graphidaceae</taxon>
        <taxon>Gomphilloideae</taxon>
        <taxon>Gomphillus</taxon>
    </lineage>
</organism>
<keyword evidence="2" id="KW-0732">Signal</keyword>
<dbReference type="SUPFAM" id="SSF55816">
    <property type="entry name" value="5'-nucleotidase (syn. UDP-sugar hydrolase), C-terminal domain"/>
    <property type="match status" value="1"/>
</dbReference>
<evidence type="ECO:0000313" key="6">
    <source>
        <dbReference type="Proteomes" id="UP000664169"/>
    </source>
</evidence>
<dbReference type="InterPro" id="IPR029052">
    <property type="entry name" value="Metallo-depent_PP-like"/>
</dbReference>
<dbReference type="CDD" id="cd07407">
    <property type="entry name" value="MPP_YHR202W_N"/>
    <property type="match status" value="1"/>
</dbReference>
<feature type="signal peptide" evidence="2">
    <location>
        <begin position="1"/>
        <end position="17"/>
    </location>
</feature>
<dbReference type="GO" id="GO:0005829">
    <property type="term" value="C:cytosol"/>
    <property type="evidence" value="ECO:0007669"/>
    <property type="project" value="TreeGrafter"/>
</dbReference>
<dbReference type="Pfam" id="PF21953">
    <property type="entry name" value="NadN_nucleosid_C"/>
    <property type="match status" value="1"/>
</dbReference>
<keyword evidence="6" id="KW-1185">Reference proteome</keyword>
<evidence type="ECO:0000256" key="1">
    <source>
        <dbReference type="SAM" id="MobiDB-lite"/>
    </source>
</evidence>
<protein>
    <recommendedName>
        <fullName evidence="7">Calcineurin-like phosphoesterase domain-containing protein</fullName>
    </recommendedName>
</protein>
<gene>
    <name evidence="5" type="ORF">GOMPHAMPRED_005117</name>
</gene>
<feature type="region of interest" description="Disordered" evidence="1">
    <location>
        <begin position="487"/>
        <end position="522"/>
    </location>
</feature>
<dbReference type="Gene3D" id="3.90.780.10">
    <property type="entry name" value="5'-Nucleotidase, C-terminal domain"/>
    <property type="match status" value="2"/>
</dbReference>
<dbReference type="InterPro" id="IPR041823">
    <property type="entry name" value="YHR202W_N"/>
</dbReference>
<evidence type="ECO:0008006" key="7">
    <source>
        <dbReference type="Google" id="ProtNLM"/>
    </source>
</evidence>
<feature type="domain" description="Calcineurin-like phosphoesterase" evidence="3">
    <location>
        <begin position="39"/>
        <end position="263"/>
    </location>
</feature>
<evidence type="ECO:0000256" key="2">
    <source>
        <dbReference type="SAM" id="SignalP"/>
    </source>
</evidence>
<dbReference type="GO" id="GO:0016787">
    <property type="term" value="F:hydrolase activity"/>
    <property type="evidence" value="ECO:0007669"/>
    <property type="project" value="InterPro"/>
</dbReference>
<dbReference type="Pfam" id="PF00149">
    <property type="entry name" value="Metallophos"/>
    <property type="match status" value="1"/>
</dbReference>
<sequence length="607" mass="68856">MLVRHIVLASLLAVTQAIQSSAPEAVPGRLRTLPLGQLNFLHTTDTHGWHAGHLQEASYGADWGDYISFTQRLREKIEAEGNDLLLVDTGDRVEGNGLYDASSPTGKYTRQIFSQQNIDIICSGNHELYKANTTDREFIDLIPAYGSNYLASNLDVIHPKSGERVPLAQRFRKFKTKNHGIKVTAFGFLYDFTGNDKNSFVQKVEDTIKEQWFQDAIKDRSVDVFLVAGHVGLRQSEFSNVFKAIRAAQWDVPIVFFGGHTHIRDYVKYDDKAYGLESGRYMETIGFQSVSGLPSRKHDEKKLELRTASYSFARRYIDNNLFSFYSHTGLDESTFPTEVGQNVSAQITKAREALNLDEVFGCNPRVLWMSRVPYPHKDSIFSWLGSRVIPEKAIDDHRKDYPRIIYANTGAMRFDIFEGPFTRDTTFIVSPFTSGFRYIKNVPFDIADRLLKVINDGNNFLGLSHSLLTDRQLKSPDQINLTQDYVASSTQNQHTTDPEDPPLTPGYTTHDDAGDDGDDTIHSEISHYQIPNCIESRVNINEDQNSHESQEETVDVVFLDFIQPWMLEALRMLGAEYTSEDTIPYAGGRSFTEMIAEWVSENWQGDC</sequence>
<dbReference type="PANTHER" id="PTHR11575:SF43">
    <property type="entry name" value="SER_THR PROTEIN PHOSPHATASE FAMILY (AFU_ORTHOLOGUE AFUA_3G04160)"/>
    <property type="match status" value="1"/>
</dbReference>
<feature type="domain" description="Putative 5'-nucleotidase C-terminal" evidence="4">
    <location>
        <begin position="367"/>
        <end position="567"/>
    </location>
</feature>
<dbReference type="InterPro" id="IPR014485">
    <property type="entry name" value="Pesterase_C1039"/>
</dbReference>
<dbReference type="InterPro" id="IPR053828">
    <property type="entry name" value="Nucleosidase_C"/>
</dbReference>
<dbReference type="Proteomes" id="UP000664169">
    <property type="component" value="Unassembled WGS sequence"/>
</dbReference>
<dbReference type="EMBL" id="CAJPDQ010000003">
    <property type="protein sequence ID" value="CAF9907477.1"/>
    <property type="molecule type" value="Genomic_DNA"/>
</dbReference>
<dbReference type="InterPro" id="IPR036907">
    <property type="entry name" value="5'-Nucleotdase_C_sf"/>
</dbReference>
<dbReference type="PANTHER" id="PTHR11575">
    <property type="entry name" value="5'-NUCLEOTIDASE-RELATED"/>
    <property type="match status" value="1"/>
</dbReference>
<dbReference type="GO" id="GO:0005576">
    <property type="term" value="C:extracellular region"/>
    <property type="evidence" value="ECO:0007669"/>
    <property type="project" value="UniProtKB-ARBA"/>
</dbReference>
<comment type="caution">
    <text evidence="5">The sequence shown here is derived from an EMBL/GenBank/DDBJ whole genome shotgun (WGS) entry which is preliminary data.</text>
</comment>
<dbReference type="InterPro" id="IPR004843">
    <property type="entry name" value="Calcineurin-like_PHP"/>
</dbReference>
<name>A0A8H3HYB5_9LECA</name>
<dbReference type="AlphaFoldDB" id="A0A8H3HYB5"/>
<evidence type="ECO:0000313" key="5">
    <source>
        <dbReference type="EMBL" id="CAF9907477.1"/>
    </source>
</evidence>
<dbReference type="PIRSF" id="PIRSF017316">
    <property type="entry name" value="Pesterase_C1039"/>
    <property type="match status" value="1"/>
</dbReference>